<feature type="transmembrane region" description="Helical" evidence="7">
    <location>
        <begin position="300"/>
        <end position="324"/>
    </location>
</feature>
<dbReference type="GO" id="GO:0003677">
    <property type="term" value="F:DNA binding"/>
    <property type="evidence" value="ECO:0007669"/>
    <property type="project" value="UniProtKB-KW"/>
</dbReference>
<feature type="compositionally biased region" description="Pro residues" evidence="6">
    <location>
        <begin position="355"/>
        <end position="369"/>
    </location>
</feature>
<dbReference type="GO" id="GO:0006352">
    <property type="term" value="P:DNA-templated transcription initiation"/>
    <property type="evidence" value="ECO:0007669"/>
    <property type="project" value="InterPro"/>
</dbReference>
<evidence type="ECO:0000313" key="9">
    <source>
        <dbReference type="Proteomes" id="UP000669179"/>
    </source>
</evidence>
<keyword evidence="7" id="KW-1133">Transmembrane helix</keyword>
<reference evidence="8" key="1">
    <citation type="submission" date="2021-03" db="EMBL/GenBank/DDBJ databases">
        <authorList>
            <person name="Kanchanasin P."/>
            <person name="Saeng-In P."/>
            <person name="Phongsopitanun W."/>
            <person name="Yuki M."/>
            <person name="Kudo T."/>
            <person name="Ohkuma M."/>
            <person name="Tanasupawat S."/>
        </authorList>
    </citation>
    <scope>NUCLEOTIDE SEQUENCE</scope>
    <source>
        <strain evidence="8">GKU 128</strain>
    </source>
</reference>
<accession>A0A939T254</accession>
<keyword evidence="2" id="KW-0805">Transcription regulation</keyword>
<keyword evidence="3" id="KW-0731">Sigma factor</keyword>
<dbReference type="InterPro" id="IPR013324">
    <property type="entry name" value="RNA_pol_sigma_r3/r4-like"/>
</dbReference>
<gene>
    <name evidence="8" type="ORF">J4573_02705</name>
</gene>
<evidence type="ECO:0000256" key="2">
    <source>
        <dbReference type="ARBA" id="ARBA00023015"/>
    </source>
</evidence>
<dbReference type="Gene3D" id="1.10.10.10">
    <property type="entry name" value="Winged helix-like DNA-binding domain superfamily/Winged helix DNA-binding domain"/>
    <property type="match status" value="1"/>
</dbReference>
<keyword evidence="9" id="KW-1185">Reference proteome</keyword>
<evidence type="ECO:0000256" key="3">
    <source>
        <dbReference type="ARBA" id="ARBA00023082"/>
    </source>
</evidence>
<dbReference type="SUPFAM" id="SSF88659">
    <property type="entry name" value="Sigma3 and sigma4 domains of RNA polymerase sigma factors"/>
    <property type="match status" value="1"/>
</dbReference>
<dbReference type="InterPro" id="IPR036388">
    <property type="entry name" value="WH-like_DNA-bd_sf"/>
</dbReference>
<sequence>MAPEPSPGQFDDPRLADALRAGDVIALTEVYDTYAPFLYDYCHGLLRDRVEAAGALRNTLIAARAHIGGLGDPTRLRGWLYALARKESMRRRDEPSRHTGQEAPEADDGDLSTEAMNRRTERRALAHSAMAALTGRQREAVDLAVRHELDPPDLAGIFGMSYEEVSDLLEGALADLEGALRAALIAQNHWEDCPSVSALTGSWPLTPKASQSLVRHVASCPTCEPRETPRIPADRLLSVLPIAAIPADLRLDVLTAATAADRGEFRRGIAALAEPFDEYGWPVPYRPGATKEREAKPRNVPVLAAVGGGIVAVAVIVLLSMTMFSGSNSGANSAAPPSNSQGEPSEDPSNGSGDLPPPSDSAPPSPSASPSPTTTSPSPSESPTKSPSPKPSESGRPGTPPHKPPPAPPKPGTLAVSGCSMGTNRSCSMHITAMGGPVNWQVAGSSGELSAGGGGHLQAGQTVGVTVSRTNGWCLGSKSGTISFAPGGAAQVSYC</sequence>
<dbReference type="Proteomes" id="UP000669179">
    <property type="component" value="Unassembled WGS sequence"/>
</dbReference>
<feature type="compositionally biased region" description="Polar residues" evidence="6">
    <location>
        <begin position="341"/>
        <end position="352"/>
    </location>
</feature>
<comment type="similarity">
    <text evidence="1">Belongs to the sigma-70 factor family. ECF subfamily.</text>
</comment>
<keyword evidence="5" id="KW-0804">Transcription</keyword>
<organism evidence="8 9">
    <name type="scientific">Actinomadura barringtoniae</name>
    <dbReference type="NCBI Taxonomy" id="1427535"/>
    <lineage>
        <taxon>Bacteria</taxon>
        <taxon>Bacillati</taxon>
        <taxon>Actinomycetota</taxon>
        <taxon>Actinomycetes</taxon>
        <taxon>Streptosporangiales</taxon>
        <taxon>Thermomonosporaceae</taxon>
        <taxon>Actinomadura</taxon>
    </lineage>
</organism>
<keyword evidence="7" id="KW-0812">Transmembrane</keyword>
<keyword evidence="7" id="KW-0472">Membrane</keyword>
<feature type="compositionally biased region" description="Low complexity" evidence="6">
    <location>
        <begin position="370"/>
        <end position="394"/>
    </location>
</feature>
<dbReference type="PANTHER" id="PTHR43133">
    <property type="entry name" value="RNA POLYMERASE ECF-TYPE SIGMA FACTO"/>
    <property type="match status" value="1"/>
</dbReference>
<dbReference type="GO" id="GO:0016987">
    <property type="term" value="F:sigma factor activity"/>
    <property type="evidence" value="ECO:0007669"/>
    <property type="project" value="UniProtKB-KW"/>
</dbReference>
<dbReference type="SUPFAM" id="SSF88946">
    <property type="entry name" value="Sigma2 domain of RNA polymerase sigma factors"/>
    <property type="match status" value="1"/>
</dbReference>
<dbReference type="PANTHER" id="PTHR43133:SF8">
    <property type="entry name" value="RNA POLYMERASE SIGMA FACTOR HI_1459-RELATED"/>
    <property type="match status" value="1"/>
</dbReference>
<evidence type="ECO:0000313" key="8">
    <source>
        <dbReference type="EMBL" id="MBO2445988.1"/>
    </source>
</evidence>
<feature type="region of interest" description="Disordered" evidence="6">
    <location>
        <begin position="327"/>
        <end position="413"/>
    </location>
</feature>
<dbReference type="EMBL" id="JAGEOJ010000001">
    <property type="protein sequence ID" value="MBO2445988.1"/>
    <property type="molecule type" value="Genomic_DNA"/>
</dbReference>
<feature type="compositionally biased region" description="Basic and acidic residues" evidence="6">
    <location>
        <begin position="90"/>
        <end position="100"/>
    </location>
</feature>
<protein>
    <submittedName>
        <fullName evidence="8">Sigma-70 family RNA polymerase sigma factor</fullName>
    </submittedName>
</protein>
<evidence type="ECO:0000256" key="7">
    <source>
        <dbReference type="SAM" id="Phobius"/>
    </source>
</evidence>
<dbReference type="InterPro" id="IPR013325">
    <property type="entry name" value="RNA_pol_sigma_r2"/>
</dbReference>
<keyword evidence="4" id="KW-0238">DNA-binding</keyword>
<comment type="caution">
    <text evidence="8">The sequence shown here is derived from an EMBL/GenBank/DDBJ whole genome shotgun (WGS) entry which is preliminary data.</text>
</comment>
<feature type="region of interest" description="Disordered" evidence="6">
    <location>
        <begin position="90"/>
        <end position="113"/>
    </location>
</feature>
<dbReference type="RefSeq" id="WP_208253565.1">
    <property type="nucleotide sequence ID" value="NZ_JAGEOJ010000001.1"/>
</dbReference>
<proteinExistence type="inferred from homology"/>
<feature type="compositionally biased region" description="Low complexity" evidence="6">
    <location>
        <begin position="327"/>
        <end position="340"/>
    </location>
</feature>
<dbReference type="Gene3D" id="1.10.1740.10">
    <property type="match status" value="1"/>
</dbReference>
<dbReference type="AlphaFoldDB" id="A0A939T254"/>
<evidence type="ECO:0000256" key="5">
    <source>
        <dbReference type="ARBA" id="ARBA00023163"/>
    </source>
</evidence>
<name>A0A939T254_9ACTN</name>
<evidence type="ECO:0000256" key="1">
    <source>
        <dbReference type="ARBA" id="ARBA00010641"/>
    </source>
</evidence>
<feature type="compositionally biased region" description="Pro residues" evidence="6">
    <location>
        <begin position="398"/>
        <end position="411"/>
    </location>
</feature>
<evidence type="ECO:0000256" key="6">
    <source>
        <dbReference type="SAM" id="MobiDB-lite"/>
    </source>
</evidence>
<evidence type="ECO:0000256" key="4">
    <source>
        <dbReference type="ARBA" id="ARBA00023125"/>
    </source>
</evidence>
<dbReference type="InterPro" id="IPR039425">
    <property type="entry name" value="RNA_pol_sigma-70-like"/>
</dbReference>